<organism evidence="1 2">
    <name type="scientific">Penicillium subrubescens</name>
    <dbReference type="NCBI Taxonomy" id="1316194"/>
    <lineage>
        <taxon>Eukaryota</taxon>
        <taxon>Fungi</taxon>
        <taxon>Dikarya</taxon>
        <taxon>Ascomycota</taxon>
        <taxon>Pezizomycotina</taxon>
        <taxon>Eurotiomycetes</taxon>
        <taxon>Eurotiomycetidae</taxon>
        <taxon>Eurotiales</taxon>
        <taxon>Aspergillaceae</taxon>
        <taxon>Penicillium</taxon>
    </lineage>
</organism>
<comment type="caution">
    <text evidence="1">The sequence shown here is derived from an EMBL/GenBank/DDBJ whole genome shotgun (WGS) entry which is preliminary data.</text>
</comment>
<accession>A0A1Q5TG23</accession>
<name>A0A1Q5TG23_9EURO</name>
<dbReference type="EMBL" id="MNBE01000664">
    <property type="protein sequence ID" value="OKO99176.1"/>
    <property type="molecule type" value="Genomic_DNA"/>
</dbReference>
<reference evidence="1 2" key="1">
    <citation type="submission" date="2016-10" db="EMBL/GenBank/DDBJ databases">
        <title>Genome sequence of the ascomycete fungus Penicillium subrubescens.</title>
        <authorList>
            <person name="De Vries R.P."/>
            <person name="Peng M."/>
            <person name="Dilokpimol A."/>
            <person name="Hilden K."/>
            <person name="Makela M.R."/>
            <person name="Grigoriev I."/>
            <person name="Riley R."/>
            <person name="Granchi Z."/>
        </authorList>
    </citation>
    <scope>NUCLEOTIDE SEQUENCE [LARGE SCALE GENOMIC DNA]</scope>
    <source>
        <strain evidence="1 2">CBS 132785</strain>
    </source>
</reference>
<dbReference type="STRING" id="1316194.A0A1Q5TG23"/>
<sequence length="81" mass="9329">MTSPRNSLFTELQRRQVSRVTTMAASTSRPLEYLESLPGMTFNKLYQQPSTALAIFRRMLPDLDPLPTQDLELWVKAESKK</sequence>
<dbReference type="AlphaFoldDB" id="A0A1Q5TG23"/>
<gene>
    <name evidence="1" type="ORF">PENSUB_8563</name>
</gene>
<proteinExistence type="predicted"/>
<dbReference type="Proteomes" id="UP000186955">
    <property type="component" value="Unassembled WGS sequence"/>
</dbReference>
<evidence type="ECO:0000313" key="1">
    <source>
        <dbReference type="EMBL" id="OKO99176.1"/>
    </source>
</evidence>
<evidence type="ECO:0000313" key="2">
    <source>
        <dbReference type="Proteomes" id="UP000186955"/>
    </source>
</evidence>
<protein>
    <submittedName>
        <fullName evidence="1">Uncharacterized protein</fullName>
    </submittedName>
</protein>
<keyword evidence="2" id="KW-1185">Reference proteome</keyword>